<dbReference type="EC" id="2.-.-.-" evidence="8"/>
<feature type="active site" description="Nucleophile" evidence="6">
    <location>
        <position position="162"/>
    </location>
</feature>
<evidence type="ECO:0000313" key="8">
    <source>
        <dbReference type="EMBL" id="MFC1438169.1"/>
    </source>
</evidence>
<feature type="active site" description="Proton donor/acceptor" evidence="6">
    <location>
        <position position="147"/>
    </location>
</feature>
<gene>
    <name evidence="8" type="ORF">ABUW04_07860</name>
</gene>
<name>A0ABV6XIS7_9ACTN</name>
<evidence type="ECO:0000256" key="1">
    <source>
        <dbReference type="ARBA" id="ARBA00004752"/>
    </source>
</evidence>
<accession>A0ABV6XIS7</accession>
<comment type="caution">
    <text evidence="8">The sequence shown here is derived from an EMBL/GenBank/DDBJ whole genome shotgun (WGS) entry which is preliminary data.</text>
</comment>
<evidence type="ECO:0000313" key="9">
    <source>
        <dbReference type="Proteomes" id="UP001592581"/>
    </source>
</evidence>
<keyword evidence="2 8" id="KW-0808">Transferase</keyword>
<evidence type="ECO:0000259" key="7">
    <source>
        <dbReference type="PROSITE" id="PS52029"/>
    </source>
</evidence>
<dbReference type="Pfam" id="PF03734">
    <property type="entry name" value="YkuD"/>
    <property type="match status" value="1"/>
</dbReference>
<keyword evidence="9" id="KW-1185">Reference proteome</keyword>
<dbReference type="SUPFAM" id="SSF141523">
    <property type="entry name" value="L,D-transpeptidase catalytic domain-like"/>
    <property type="match status" value="1"/>
</dbReference>
<evidence type="ECO:0000256" key="3">
    <source>
        <dbReference type="ARBA" id="ARBA00022960"/>
    </source>
</evidence>
<dbReference type="EMBL" id="JBEUKS010000002">
    <property type="protein sequence ID" value="MFC1438169.1"/>
    <property type="molecule type" value="Genomic_DNA"/>
</dbReference>
<dbReference type="PANTHER" id="PTHR30582:SF33">
    <property type="entry name" value="EXPORTED PROTEIN"/>
    <property type="match status" value="1"/>
</dbReference>
<dbReference type="Gene3D" id="2.40.440.10">
    <property type="entry name" value="L,D-transpeptidase catalytic domain-like"/>
    <property type="match status" value="1"/>
</dbReference>
<dbReference type="RefSeq" id="WP_380563705.1">
    <property type="nucleotide sequence ID" value="NZ_JBEUKS010000002.1"/>
</dbReference>
<keyword evidence="5 6" id="KW-0961">Cell wall biogenesis/degradation</keyword>
<dbReference type="InterPro" id="IPR050979">
    <property type="entry name" value="LD-transpeptidase"/>
</dbReference>
<dbReference type="PANTHER" id="PTHR30582">
    <property type="entry name" value="L,D-TRANSPEPTIDASE"/>
    <property type="match status" value="1"/>
</dbReference>
<comment type="pathway">
    <text evidence="1 6">Cell wall biogenesis; peptidoglycan biosynthesis.</text>
</comment>
<keyword evidence="4 6" id="KW-0573">Peptidoglycan synthesis</keyword>
<evidence type="ECO:0000256" key="5">
    <source>
        <dbReference type="ARBA" id="ARBA00023316"/>
    </source>
</evidence>
<dbReference type="Proteomes" id="UP001592581">
    <property type="component" value="Unassembled WGS sequence"/>
</dbReference>
<protein>
    <submittedName>
        <fullName evidence="8">L,D-transpeptidase</fullName>
        <ecNumber evidence="8">2.-.-.-</ecNumber>
    </submittedName>
</protein>
<evidence type="ECO:0000256" key="4">
    <source>
        <dbReference type="ARBA" id="ARBA00022984"/>
    </source>
</evidence>
<dbReference type="InterPro" id="IPR038063">
    <property type="entry name" value="Transpep_catalytic_dom"/>
</dbReference>
<dbReference type="CDD" id="cd16913">
    <property type="entry name" value="YkuD_like"/>
    <property type="match status" value="1"/>
</dbReference>
<proteinExistence type="predicted"/>
<evidence type="ECO:0000256" key="2">
    <source>
        <dbReference type="ARBA" id="ARBA00022679"/>
    </source>
</evidence>
<evidence type="ECO:0000256" key="6">
    <source>
        <dbReference type="PROSITE-ProRule" id="PRU01373"/>
    </source>
</evidence>
<dbReference type="GO" id="GO:0016740">
    <property type="term" value="F:transferase activity"/>
    <property type="evidence" value="ECO:0007669"/>
    <property type="project" value="UniProtKB-KW"/>
</dbReference>
<feature type="domain" description="L,D-TPase catalytic" evidence="7">
    <location>
        <begin position="75"/>
        <end position="186"/>
    </location>
</feature>
<dbReference type="InterPro" id="IPR005490">
    <property type="entry name" value="LD_TPept_cat_dom"/>
</dbReference>
<reference evidence="8 9" key="1">
    <citation type="submission" date="2024-06" db="EMBL/GenBank/DDBJ databases">
        <authorList>
            <person name="Lee S.D."/>
        </authorList>
    </citation>
    <scope>NUCLEOTIDE SEQUENCE [LARGE SCALE GENOMIC DNA]</scope>
    <source>
        <strain evidence="8 9">N1-10</strain>
    </source>
</reference>
<keyword evidence="3 6" id="KW-0133">Cell shape</keyword>
<dbReference type="PROSITE" id="PS52029">
    <property type="entry name" value="LD_TPASE"/>
    <property type="match status" value="1"/>
</dbReference>
<sequence>MLEGRVQPTRRVRRAGGRLAGLRRAVVLLAVAGTAAAGIVTGGIVAGGGARAQAAAGPNASGPNASGRCPTTKGRIACVDLTHQRMWVQVGSRVVFGPVPVRTGRRGHVTRTGLWHVYWRDAHHRSSLYGGVAMPYSQFFSGGEAFHAVQEAMSTPPGSHGCVNLSNRDARALWGVLRLHDPVEVFGRKPGT</sequence>
<organism evidence="8 9">
    <name type="scientific">Streptacidiphilus jeojiensis</name>
    <dbReference type="NCBI Taxonomy" id="3229225"/>
    <lineage>
        <taxon>Bacteria</taxon>
        <taxon>Bacillati</taxon>
        <taxon>Actinomycetota</taxon>
        <taxon>Actinomycetes</taxon>
        <taxon>Kitasatosporales</taxon>
        <taxon>Streptomycetaceae</taxon>
        <taxon>Streptacidiphilus</taxon>
    </lineage>
</organism>